<dbReference type="PANTHER" id="PTHR37017:SF11">
    <property type="entry name" value="ESTERASE_LIPASE_THIOESTERASE DOMAIN-CONTAINING PROTEIN"/>
    <property type="match status" value="1"/>
</dbReference>
<comment type="caution">
    <text evidence="2">The sequence shown here is derived from an EMBL/GenBank/DDBJ whole genome shotgun (WGS) entry which is preliminary data.</text>
</comment>
<dbReference type="SUPFAM" id="SSF53474">
    <property type="entry name" value="alpha/beta-Hydrolases"/>
    <property type="match status" value="1"/>
</dbReference>
<dbReference type="GO" id="GO:0016787">
    <property type="term" value="F:hydrolase activity"/>
    <property type="evidence" value="ECO:0007669"/>
    <property type="project" value="UniProtKB-KW"/>
</dbReference>
<reference evidence="2 3" key="1">
    <citation type="submission" date="2016-12" db="EMBL/GenBank/DDBJ databases">
        <title>The genomes of Aspergillus section Nigri reveals drivers in fungal speciation.</title>
        <authorList>
            <consortium name="DOE Joint Genome Institute"/>
            <person name="Vesth T.C."/>
            <person name="Nybo J."/>
            <person name="Theobald S."/>
            <person name="Brandl J."/>
            <person name="Frisvad J.C."/>
            <person name="Nielsen K.F."/>
            <person name="Lyhne E.K."/>
            <person name="Kogle M.E."/>
            <person name="Kuo A."/>
            <person name="Riley R."/>
            <person name="Clum A."/>
            <person name="Nolan M."/>
            <person name="Lipzen A."/>
            <person name="Salamov A."/>
            <person name="Henrissat B."/>
            <person name="Wiebenga A."/>
            <person name="De Vries R.P."/>
            <person name="Grigoriev I.V."/>
            <person name="Mortensen U.H."/>
            <person name="Andersen M.R."/>
            <person name="Baker S.E."/>
        </authorList>
    </citation>
    <scope>NUCLEOTIDE SEQUENCE [LARGE SCALE GENOMIC DNA]</scope>
    <source>
        <strain evidence="2 3">CBS 115572</strain>
    </source>
</reference>
<feature type="domain" description="AB hydrolase-1" evidence="1">
    <location>
        <begin position="7"/>
        <end position="251"/>
    </location>
</feature>
<dbReference type="Pfam" id="PF12697">
    <property type="entry name" value="Abhydrolase_6"/>
    <property type="match status" value="1"/>
</dbReference>
<dbReference type="InterPro" id="IPR052897">
    <property type="entry name" value="Sec-Metab_Biosynth_Hydrolase"/>
</dbReference>
<protein>
    <submittedName>
        <fullName evidence="2">Alpha/beta-hydrolase</fullName>
    </submittedName>
</protein>
<dbReference type="AlphaFoldDB" id="A0A317VKQ4"/>
<accession>A0A317VKQ4</accession>
<proteinExistence type="predicted"/>
<dbReference type="PANTHER" id="PTHR37017">
    <property type="entry name" value="AB HYDROLASE-1 DOMAIN-CONTAINING PROTEIN-RELATED"/>
    <property type="match status" value="1"/>
</dbReference>
<dbReference type="EMBL" id="MSFK01000031">
    <property type="protein sequence ID" value="PWY73811.1"/>
    <property type="molecule type" value="Genomic_DNA"/>
</dbReference>
<evidence type="ECO:0000313" key="3">
    <source>
        <dbReference type="Proteomes" id="UP000246702"/>
    </source>
</evidence>
<dbReference type="Proteomes" id="UP000246702">
    <property type="component" value="Unassembled WGS sequence"/>
</dbReference>
<name>A0A317VKQ4_9EURO</name>
<keyword evidence="2" id="KW-0378">Hydrolase</keyword>
<keyword evidence="3" id="KW-1185">Reference proteome</keyword>
<dbReference type="InterPro" id="IPR029058">
    <property type="entry name" value="AB_hydrolase_fold"/>
</dbReference>
<evidence type="ECO:0000313" key="2">
    <source>
        <dbReference type="EMBL" id="PWY73811.1"/>
    </source>
</evidence>
<dbReference type="RefSeq" id="XP_025463563.1">
    <property type="nucleotide sequence ID" value="XM_025613463.1"/>
</dbReference>
<dbReference type="OrthoDB" id="1263307at2759"/>
<dbReference type="Gene3D" id="3.40.50.1820">
    <property type="entry name" value="alpha/beta hydrolase"/>
    <property type="match status" value="1"/>
</dbReference>
<dbReference type="GeneID" id="37115606"/>
<evidence type="ECO:0000259" key="1">
    <source>
        <dbReference type="Pfam" id="PF12697"/>
    </source>
</evidence>
<organism evidence="2 3">
    <name type="scientific">Aspergillus sclerotioniger CBS 115572</name>
    <dbReference type="NCBI Taxonomy" id="1450535"/>
    <lineage>
        <taxon>Eukaryota</taxon>
        <taxon>Fungi</taxon>
        <taxon>Dikarya</taxon>
        <taxon>Ascomycota</taxon>
        <taxon>Pezizomycotina</taxon>
        <taxon>Eurotiomycetes</taxon>
        <taxon>Eurotiomycetidae</taxon>
        <taxon>Eurotiales</taxon>
        <taxon>Aspergillaceae</taxon>
        <taxon>Aspergillus</taxon>
        <taxon>Aspergillus subgen. Circumdati</taxon>
    </lineage>
</organism>
<dbReference type="InterPro" id="IPR000073">
    <property type="entry name" value="AB_hydrolase_1"/>
</dbReference>
<sequence length="271" mass="28921">MSEKPTILVIPGAFAPPEQYDAVVNAVAAQGYSIRALHLPSVGYKSGVTVPPCMEDDAAFIASEVTNLADQGRDVVLIAHSYGGIPATQSTKGLGKAKRQEQGMKGGIVQLAYMNCLVLPLGASDASVLLDSDAPPKGQMVVLKADDGWLHHSDIALSAALGFSDLPREEGEMWARKLTRHSASAFPSELTHVGYKDIPVSWLLSEDDLCIPATLQKASMAMVERESERKVDVTSIKAGHCPFISKPKLVTDWVLGVVAKVQSQQSSETVV</sequence>
<gene>
    <name evidence="2" type="ORF">BO94DRAFT_549789</name>
</gene>